<evidence type="ECO:0000256" key="3">
    <source>
        <dbReference type="ARBA" id="ARBA00022578"/>
    </source>
</evidence>
<organism evidence="11 12">
    <name type="scientific">Desmospora profundinema</name>
    <dbReference type="NCBI Taxonomy" id="1571184"/>
    <lineage>
        <taxon>Bacteria</taxon>
        <taxon>Bacillati</taxon>
        <taxon>Bacillota</taxon>
        <taxon>Bacilli</taxon>
        <taxon>Bacillales</taxon>
        <taxon>Thermoactinomycetaceae</taxon>
        <taxon>Desmospora</taxon>
    </lineage>
</organism>
<evidence type="ECO:0000256" key="4">
    <source>
        <dbReference type="ARBA" id="ARBA00022723"/>
    </source>
</evidence>
<evidence type="ECO:0000313" key="11">
    <source>
        <dbReference type="EMBL" id="MDR6224737.1"/>
    </source>
</evidence>
<dbReference type="NCBIfam" id="NF040570">
    <property type="entry name" value="guided_TnpB"/>
    <property type="match status" value="1"/>
</dbReference>
<dbReference type="PANTHER" id="PTHR30405:SF11">
    <property type="entry name" value="RNA-GUIDED DNA ENDONUCLEASE RV2885C-RELATED"/>
    <property type="match status" value="1"/>
</dbReference>
<dbReference type="RefSeq" id="WP_309862318.1">
    <property type="nucleotide sequence ID" value="NZ_JAVDQG010000001.1"/>
</dbReference>
<evidence type="ECO:0000313" key="12">
    <source>
        <dbReference type="Proteomes" id="UP001185012"/>
    </source>
</evidence>
<comment type="similarity">
    <text evidence="1">In the C-terminal section; belongs to the transposase 35 family.</text>
</comment>
<dbReference type="EMBL" id="JAVDQG010000001">
    <property type="protein sequence ID" value="MDR6224737.1"/>
    <property type="molecule type" value="Genomic_DNA"/>
</dbReference>
<evidence type="ECO:0000259" key="9">
    <source>
        <dbReference type="Pfam" id="PF07282"/>
    </source>
</evidence>
<evidence type="ECO:0000256" key="2">
    <source>
        <dbReference type="ARBA" id="ARBA00011044"/>
    </source>
</evidence>
<evidence type="ECO:0000259" key="10">
    <source>
        <dbReference type="Pfam" id="PF12323"/>
    </source>
</evidence>
<dbReference type="Pfam" id="PF07282">
    <property type="entry name" value="Cas12f1-like_TNB"/>
    <property type="match status" value="1"/>
</dbReference>
<keyword evidence="3" id="KW-0815">Transposition</keyword>
<evidence type="ECO:0000256" key="6">
    <source>
        <dbReference type="ARBA" id="ARBA00023125"/>
    </source>
</evidence>
<gene>
    <name evidence="11" type="ORF">JOE21_000725</name>
</gene>
<evidence type="ECO:0000259" key="8">
    <source>
        <dbReference type="Pfam" id="PF01385"/>
    </source>
</evidence>
<keyword evidence="5" id="KW-0862">Zinc</keyword>
<dbReference type="Proteomes" id="UP001185012">
    <property type="component" value="Unassembled WGS sequence"/>
</dbReference>
<keyword evidence="6" id="KW-0238">DNA-binding</keyword>
<keyword evidence="7" id="KW-0233">DNA recombination</keyword>
<protein>
    <submittedName>
        <fullName evidence="11">Transposase</fullName>
    </submittedName>
</protein>
<dbReference type="Pfam" id="PF01385">
    <property type="entry name" value="OrfB_IS605"/>
    <property type="match status" value="1"/>
</dbReference>
<feature type="domain" description="Probable transposase IS891/IS1136/IS1341" evidence="8">
    <location>
        <begin position="166"/>
        <end position="278"/>
    </location>
</feature>
<reference evidence="11 12" key="1">
    <citation type="submission" date="2023-07" db="EMBL/GenBank/DDBJ databases">
        <title>Genomic Encyclopedia of Type Strains, Phase IV (KMG-IV): sequencing the most valuable type-strain genomes for metagenomic binning, comparative biology and taxonomic classification.</title>
        <authorList>
            <person name="Goeker M."/>
        </authorList>
    </citation>
    <scope>NUCLEOTIDE SEQUENCE [LARGE SCALE GENOMIC DNA]</scope>
    <source>
        <strain evidence="11 12">DSM 45903</strain>
    </source>
</reference>
<name>A0ABU1IJM1_9BACL</name>
<keyword evidence="12" id="KW-1185">Reference proteome</keyword>
<feature type="domain" description="Cas12f1-like TNB" evidence="9">
    <location>
        <begin position="289"/>
        <end position="353"/>
    </location>
</feature>
<feature type="domain" description="Transposase putative helix-turn-helix" evidence="10">
    <location>
        <begin position="1"/>
        <end position="45"/>
    </location>
</feature>
<keyword evidence="4" id="KW-0479">Metal-binding</keyword>
<comment type="caution">
    <text evidence="11">The sequence shown here is derived from an EMBL/GenBank/DDBJ whole genome shotgun (WGS) entry which is preliminary data.</text>
</comment>
<dbReference type="InterPro" id="IPR021027">
    <property type="entry name" value="Transposase_put_HTH"/>
</dbReference>
<comment type="similarity">
    <text evidence="2">In the N-terminal section; belongs to the transposase 2 family.</text>
</comment>
<sequence length="367" mass="43299">MIRTYKFKLVPTIDHIQTIEWSLNMCGWLYNSMLEQRRFAYKRRGFSLSYHQQATELPSLKKELPAFKQIYSQVLQQVVKRLDWAFQHFFRRVKRGEKPGFPRFQGKNRFDSLIYPQAKPSMFQGKFLRVPKIGDIRIKIHRQMEGIPKTVTIKRKNGRYYAMVACKIEPPPKKPSGKQVGVDLGVKHFAVTSDNEFFPAMRFLEKGLRDIKRWQRMVSRRKEGSHRRRKAVEWLARAHERVANRRKDLAHKISRSLVDRYDLIAFEKLNIKGMVKNRPLVKKIADAAWRQLIDFTTYKAEWAGKEVKLVDPHNTSQDCSQCGRIVKKDLCDRVHSCRCGYREDRDLNAARNILHRAIGFVPENKVN</sequence>
<dbReference type="PANTHER" id="PTHR30405">
    <property type="entry name" value="TRANSPOSASE"/>
    <property type="match status" value="1"/>
</dbReference>
<dbReference type="Pfam" id="PF12323">
    <property type="entry name" value="HTH_OrfB_IS605"/>
    <property type="match status" value="1"/>
</dbReference>
<proteinExistence type="inferred from homology"/>
<evidence type="ECO:0000256" key="7">
    <source>
        <dbReference type="ARBA" id="ARBA00023172"/>
    </source>
</evidence>
<dbReference type="NCBIfam" id="TIGR01766">
    <property type="entry name" value="IS200/IS605 family accessory protein TnpB-like domain"/>
    <property type="match status" value="1"/>
</dbReference>
<evidence type="ECO:0000256" key="1">
    <source>
        <dbReference type="ARBA" id="ARBA00008761"/>
    </source>
</evidence>
<dbReference type="InterPro" id="IPR010095">
    <property type="entry name" value="Cas12f1-like_TNB"/>
</dbReference>
<accession>A0ABU1IJM1</accession>
<evidence type="ECO:0000256" key="5">
    <source>
        <dbReference type="ARBA" id="ARBA00022833"/>
    </source>
</evidence>
<dbReference type="InterPro" id="IPR051399">
    <property type="entry name" value="RNA-guided_DNA_endo/Transpos"/>
</dbReference>
<dbReference type="InterPro" id="IPR001959">
    <property type="entry name" value="Transposase"/>
</dbReference>